<dbReference type="EMBL" id="AP026866">
    <property type="protein sequence ID" value="BDS06495.1"/>
    <property type="molecule type" value="Genomic_DNA"/>
</dbReference>
<dbReference type="InterPro" id="IPR013320">
    <property type="entry name" value="ConA-like_dom_sf"/>
</dbReference>
<dbReference type="Pfam" id="PF13385">
    <property type="entry name" value="Laminin_G_3"/>
    <property type="match status" value="1"/>
</dbReference>
<organism evidence="3">
    <name type="scientific">Oceaniferula spumae</name>
    <dbReference type="NCBI Taxonomy" id="2979115"/>
    <lineage>
        <taxon>Bacteria</taxon>
        <taxon>Pseudomonadati</taxon>
        <taxon>Verrucomicrobiota</taxon>
        <taxon>Verrucomicrobiia</taxon>
        <taxon>Verrucomicrobiales</taxon>
        <taxon>Verrucomicrobiaceae</taxon>
        <taxon>Oceaniferula</taxon>
    </lineage>
</organism>
<gene>
    <name evidence="3" type="ORF">NT6N_15350</name>
</gene>
<reference evidence="3" key="1">
    <citation type="submission" date="2024-07" db="EMBL/GenBank/DDBJ databases">
        <title>Complete genome sequence of Verrucomicrobiaceae bacterium NT6N.</title>
        <authorList>
            <person name="Huang C."/>
            <person name="Takami H."/>
            <person name="Hamasaki K."/>
        </authorList>
    </citation>
    <scope>NUCLEOTIDE SEQUENCE</scope>
    <source>
        <strain evidence="3">NT6N</strain>
    </source>
</reference>
<sequence length="279" mass="28274">MSLTKIILTTMTASAFTIAGAQAAAITVAYWDFDTGVGNIEDSVGGIPTVAVGSPDISTHATYGASGGSGGNSLNTVISGSDYVSGDVFGIGSSSALDFGVGDFSVSFWLYNDTSDSDARGMRAFDMMDGTNAGLQVLATDTPGPNIRVEGSGGSEIIINQGIYLDDVWQHVAITMDRAGDASVYVNGSLSGIGIDITSLVGNVNPTRDITIGVNTIGGTAGGTQSGAIDDLAFYTGILSAGEISDLAAGTITPDQIPEPSSSALIGLSGLALLLRRRR</sequence>
<feature type="signal peptide" evidence="1">
    <location>
        <begin position="1"/>
        <end position="23"/>
    </location>
</feature>
<evidence type="ECO:0000259" key="2">
    <source>
        <dbReference type="Pfam" id="PF07589"/>
    </source>
</evidence>
<accession>A0AAT9FKK2</accession>
<evidence type="ECO:0000256" key="1">
    <source>
        <dbReference type="SAM" id="SignalP"/>
    </source>
</evidence>
<feature type="domain" description="Ice-binding protein C-terminal" evidence="2">
    <location>
        <begin position="256"/>
        <end position="278"/>
    </location>
</feature>
<dbReference type="Gene3D" id="2.60.120.200">
    <property type="match status" value="1"/>
</dbReference>
<dbReference type="InterPro" id="IPR013424">
    <property type="entry name" value="Ice-binding_C"/>
</dbReference>
<dbReference type="KEGG" id="osu:NT6N_15350"/>
<dbReference type="SUPFAM" id="SSF49899">
    <property type="entry name" value="Concanavalin A-like lectins/glucanases"/>
    <property type="match status" value="1"/>
</dbReference>
<keyword evidence="1" id="KW-0732">Signal</keyword>
<feature type="chain" id="PRO_5043759141" description="Ice-binding protein C-terminal domain-containing protein" evidence="1">
    <location>
        <begin position="24"/>
        <end position="279"/>
    </location>
</feature>
<dbReference type="NCBIfam" id="TIGR02595">
    <property type="entry name" value="PEP_CTERM"/>
    <property type="match status" value="1"/>
</dbReference>
<name>A0AAT9FKK2_9BACT</name>
<dbReference type="AlphaFoldDB" id="A0AAT9FKK2"/>
<dbReference type="Pfam" id="PF07589">
    <property type="entry name" value="PEP-CTERM"/>
    <property type="match status" value="1"/>
</dbReference>
<protein>
    <recommendedName>
        <fullName evidence="2">Ice-binding protein C-terminal domain-containing protein</fullName>
    </recommendedName>
</protein>
<evidence type="ECO:0000313" key="3">
    <source>
        <dbReference type="EMBL" id="BDS06495.1"/>
    </source>
</evidence>
<proteinExistence type="predicted"/>